<proteinExistence type="inferred from homology"/>
<evidence type="ECO:0000256" key="7">
    <source>
        <dbReference type="PIRNR" id="PIRNR000124"/>
    </source>
</evidence>
<keyword evidence="5 7" id="KW-0520">NAD</keyword>
<dbReference type="RefSeq" id="WP_213097048.1">
    <property type="nucleotide sequence ID" value="NZ_JAGYPH010000001.1"/>
</dbReference>
<dbReference type="InterPro" id="IPR014026">
    <property type="entry name" value="UDP-Glc/GDP-Man_DH_dimer"/>
</dbReference>
<name>A0A942UMN1_9BACI</name>
<gene>
    <name evidence="12" type="ORF">KHA91_04820</name>
</gene>
<comment type="similarity">
    <text evidence="2 7">Belongs to the UDP-glucose/GDP-mannose dehydrogenase family.</text>
</comment>
<sequence length="440" mass="48890">MKNLAIVGTGYVGLVTGVCLSEIGHNVICIDIDQGKIDKLNSGKSPIFEPDLEELMIKNIKSERLYFTTDHSEAFKNSEVIYIAVGTPQKSDGFADLTSIEQAAIQIGLHAKRDVIVVTKSTVPIGTNEKIKNIILQYLVSDIKVDIVSNPEFLREGSAVRDTFYGDRIVIGAECQDAANLIEEINKPFQIPIFRTDIISAEMIKYASNAFLATKISFINEIATICEKIGANVEDVAIGMGQDSRIGYQFLKPGLGYGGSCFPKDTNALFHIATHEDYSFALLKAVIDVNKKQQTLLVDKVKQRFGILEGKKFAVLGLAFKPNTDDLREAASIVNITRFIEEGAEVIAFDPVAMQNAKRILPATVQFAQSIEEAIHGTDAVFIVTEWKEFIDFPLNKYVELMKKPIIFDGRNCYSIIKMMGYPIEYYSIGRPVVNENYNK</sequence>
<evidence type="ECO:0000256" key="2">
    <source>
        <dbReference type="ARBA" id="ARBA00006601"/>
    </source>
</evidence>
<dbReference type="InterPro" id="IPR008927">
    <property type="entry name" value="6-PGluconate_DH-like_C_sf"/>
</dbReference>
<accession>A0A942UMN1</accession>
<dbReference type="InterPro" id="IPR017476">
    <property type="entry name" value="UDP-Glc/GDP-Man"/>
</dbReference>
<protein>
    <recommendedName>
        <fullName evidence="3 7">UDP-glucose 6-dehydrogenase</fullName>
        <ecNumber evidence="3 7">1.1.1.22</ecNumber>
    </recommendedName>
</protein>
<comment type="pathway">
    <text evidence="1">Nucleotide-sugar biosynthesis; UDP-alpha-D-glucuronate biosynthesis; UDP-alpha-D-glucuronate from UDP-alpha-D-glucose: step 1/1.</text>
</comment>
<evidence type="ECO:0000259" key="11">
    <source>
        <dbReference type="SMART" id="SM00984"/>
    </source>
</evidence>
<dbReference type="Pfam" id="PF03720">
    <property type="entry name" value="UDPG_MGDP_dh_C"/>
    <property type="match status" value="1"/>
</dbReference>
<organism evidence="12 13">
    <name type="scientific">Lederbergia citrea</name>
    <dbReference type="NCBI Taxonomy" id="2833581"/>
    <lineage>
        <taxon>Bacteria</taxon>
        <taxon>Bacillati</taxon>
        <taxon>Bacillota</taxon>
        <taxon>Bacilli</taxon>
        <taxon>Bacillales</taxon>
        <taxon>Bacillaceae</taxon>
        <taxon>Lederbergia</taxon>
    </lineage>
</organism>
<dbReference type="AlphaFoldDB" id="A0A942UMN1"/>
<evidence type="ECO:0000313" key="13">
    <source>
        <dbReference type="Proteomes" id="UP000676456"/>
    </source>
</evidence>
<feature type="binding site" evidence="10">
    <location>
        <position position="156"/>
    </location>
    <ligand>
        <name>NAD(+)</name>
        <dbReference type="ChEBI" id="CHEBI:57540"/>
    </ligand>
</feature>
<evidence type="ECO:0000256" key="8">
    <source>
        <dbReference type="PIRSR" id="PIRSR500134-1"/>
    </source>
</evidence>
<dbReference type="PIRSF" id="PIRSF500134">
    <property type="entry name" value="UDPglc_DH_bac"/>
    <property type="match status" value="1"/>
</dbReference>
<comment type="catalytic activity">
    <reaction evidence="6 7">
        <text>UDP-alpha-D-glucose + 2 NAD(+) + H2O = UDP-alpha-D-glucuronate + 2 NADH + 3 H(+)</text>
        <dbReference type="Rhea" id="RHEA:23596"/>
        <dbReference type="ChEBI" id="CHEBI:15377"/>
        <dbReference type="ChEBI" id="CHEBI:15378"/>
        <dbReference type="ChEBI" id="CHEBI:57540"/>
        <dbReference type="ChEBI" id="CHEBI:57945"/>
        <dbReference type="ChEBI" id="CHEBI:58052"/>
        <dbReference type="ChEBI" id="CHEBI:58885"/>
        <dbReference type="EC" id="1.1.1.22"/>
    </reaction>
</comment>
<comment type="caution">
    <text evidence="12">The sequence shown here is derived from an EMBL/GenBank/DDBJ whole genome shotgun (WGS) entry which is preliminary data.</text>
</comment>
<feature type="active site" description="Nucleophile" evidence="8">
    <location>
        <position position="261"/>
    </location>
</feature>
<feature type="binding site" evidence="10">
    <location>
        <position position="31"/>
    </location>
    <ligand>
        <name>NAD(+)</name>
        <dbReference type="ChEBI" id="CHEBI:57540"/>
    </ligand>
</feature>
<dbReference type="GO" id="GO:0051287">
    <property type="term" value="F:NAD binding"/>
    <property type="evidence" value="ECO:0007669"/>
    <property type="project" value="InterPro"/>
</dbReference>
<feature type="binding site" evidence="10">
    <location>
        <position position="264"/>
    </location>
    <ligand>
        <name>NAD(+)</name>
        <dbReference type="ChEBI" id="CHEBI:57540"/>
    </ligand>
</feature>
<evidence type="ECO:0000256" key="5">
    <source>
        <dbReference type="ARBA" id="ARBA00023027"/>
    </source>
</evidence>
<dbReference type="PANTHER" id="PTHR43750:SF4">
    <property type="entry name" value="UDP-GLUCOSE 6-DEHYDROGENASE YWQF"/>
    <property type="match status" value="1"/>
</dbReference>
<evidence type="ECO:0000256" key="10">
    <source>
        <dbReference type="PIRSR" id="PIRSR500134-3"/>
    </source>
</evidence>
<keyword evidence="4 7" id="KW-0560">Oxidoreductase</keyword>
<dbReference type="GO" id="GO:0000271">
    <property type="term" value="P:polysaccharide biosynthetic process"/>
    <property type="evidence" value="ECO:0007669"/>
    <property type="project" value="InterPro"/>
</dbReference>
<evidence type="ECO:0000313" key="12">
    <source>
        <dbReference type="EMBL" id="MBS4222077.1"/>
    </source>
</evidence>
<feature type="binding site" evidence="10">
    <location>
        <position position="122"/>
    </location>
    <ligand>
        <name>NAD(+)</name>
        <dbReference type="ChEBI" id="CHEBI:57540"/>
    </ligand>
</feature>
<feature type="binding site" evidence="10">
    <location>
        <position position="87"/>
    </location>
    <ligand>
        <name>NAD(+)</name>
        <dbReference type="ChEBI" id="CHEBI:57540"/>
    </ligand>
</feature>
<dbReference type="PANTHER" id="PTHR43750">
    <property type="entry name" value="UDP-GLUCOSE 6-DEHYDROGENASE TUAD"/>
    <property type="match status" value="1"/>
</dbReference>
<feature type="binding site" evidence="9">
    <location>
        <position position="205"/>
    </location>
    <ligand>
        <name>substrate</name>
    </ligand>
</feature>
<dbReference type="GO" id="GO:0003979">
    <property type="term" value="F:UDP-glucose 6-dehydrogenase activity"/>
    <property type="evidence" value="ECO:0007669"/>
    <property type="project" value="UniProtKB-EC"/>
</dbReference>
<dbReference type="SUPFAM" id="SSF48179">
    <property type="entry name" value="6-phosphogluconate dehydrogenase C-terminal domain-like"/>
    <property type="match status" value="1"/>
</dbReference>
<evidence type="ECO:0000256" key="6">
    <source>
        <dbReference type="ARBA" id="ARBA00047473"/>
    </source>
</evidence>
<keyword evidence="13" id="KW-1185">Reference proteome</keyword>
<dbReference type="SUPFAM" id="SSF52413">
    <property type="entry name" value="UDP-glucose/GDP-mannose dehydrogenase C-terminal domain"/>
    <property type="match status" value="1"/>
</dbReference>
<evidence type="ECO:0000256" key="3">
    <source>
        <dbReference type="ARBA" id="ARBA00012954"/>
    </source>
</evidence>
<dbReference type="Pfam" id="PF03721">
    <property type="entry name" value="UDPG_MGDP_dh_N"/>
    <property type="match status" value="1"/>
</dbReference>
<feature type="binding site" evidence="9">
    <location>
        <position position="258"/>
    </location>
    <ligand>
        <name>substrate</name>
    </ligand>
</feature>
<dbReference type="Gene3D" id="1.20.5.100">
    <property type="entry name" value="Cytochrome c1, transmembrane anchor, C-terminal"/>
    <property type="match status" value="1"/>
</dbReference>
<feature type="binding site" evidence="9">
    <location>
        <begin position="153"/>
        <end position="156"/>
    </location>
    <ligand>
        <name>substrate</name>
    </ligand>
</feature>
<dbReference type="SUPFAM" id="SSF51735">
    <property type="entry name" value="NAD(P)-binding Rossmann-fold domains"/>
    <property type="match status" value="1"/>
</dbReference>
<dbReference type="EMBL" id="JAGYPN010000001">
    <property type="protein sequence ID" value="MBS4222077.1"/>
    <property type="molecule type" value="Genomic_DNA"/>
</dbReference>
<dbReference type="Proteomes" id="UP000676456">
    <property type="component" value="Unassembled WGS sequence"/>
</dbReference>
<dbReference type="InterPro" id="IPR036220">
    <property type="entry name" value="UDP-Glc/GDP-Man_DH_C_sf"/>
</dbReference>
<dbReference type="Gene3D" id="3.40.50.720">
    <property type="entry name" value="NAD(P)-binding Rossmann-like Domain"/>
    <property type="match status" value="2"/>
</dbReference>
<evidence type="ECO:0000256" key="1">
    <source>
        <dbReference type="ARBA" id="ARBA00004701"/>
    </source>
</evidence>
<reference evidence="12 13" key="1">
    <citation type="submission" date="2021-05" db="EMBL/GenBank/DDBJ databases">
        <title>Novel Bacillus species.</title>
        <authorList>
            <person name="Liu G."/>
        </authorList>
    </citation>
    <scope>NUCLEOTIDE SEQUENCE [LARGE SCALE GENOMIC DNA]</scope>
    <source>
        <strain evidence="12 13">FJAT-49682</strain>
    </source>
</reference>
<dbReference type="SMART" id="SM00984">
    <property type="entry name" value="UDPG_MGDP_dh_C"/>
    <property type="match status" value="1"/>
</dbReference>
<feature type="binding site" evidence="10">
    <location>
        <position position="328"/>
    </location>
    <ligand>
        <name>NAD(+)</name>
        <dbReference type="ChEBI" id="CHEBI:57540"/>
    </ligand>
</feature>
<feature type="binding site" evidence="10">
    <location>
        <position position="36"/>
    </location>
    <ligand>
        <name>NAD(+)</name>
        <dbReference type="ChEBI" id="CHEBI:57540"/>
    </ligand>
</feature>
<evidence type="ECO:0000256" key="4">
    <source>
        <dbReference type="ARBA" id="ARBA00023002"/>
    </source>
</evidence>
<dbReference type="Pfam" id="PF00984">
    <property type="entry name" value="UDPG_MGDP_dh"/>
    <property type="match status" value="1"/>
</dbReference>
<dbReference type="InterPro" id="IPR036291">
    <property type="entry name" value="NAD(P)-bd_dom_sf"/>
</dbReference>
<dbReference type="PIRSF" id="PIRSF000124">
    <property type="entry name" value="UDPglc_GDPman_dh"/>
    <property type="match status" value="1"/>
</dbReference>
<dbReference type="InterPro" id="IPR028357">
    <property type="entry name" value="UDPglc_DH_bac"/>
</dbReference>
<feature type="binding site" evidence="9">
    <location>
        <begin position="250"/>
        <end position="254"/>
    </location>
    <ligand>
        <name>substrate</name>
    </ligand>
</feature>
<dbReference type="EC" id="1.1.1.22" evidence="3 7"/>
<feature type="domain" description="UDP-glucose/GDP-mannose dehydrogenase C-terminal" evidence="11">
    <location>
        <begin position="314"/>
        <end position="416"/>
    </location>
</feature>
<dbReference type="InterPro" id="IPR014027">
    <property type="entry name" value="UDP-Glc/GDP-Man_DH_C"/>
</dbReference>
<dbReference type="NCBIfam" id="TIGR03026">
    <property type="entry name" value="NDP-sugDHase"/>
    <property type="match status" value="1"/>
</dbReference>
<dbReference type="InterPro" id="IPR001732">
    <property type="entry name" value="UDP-Glc/GDP-Man_DH_N"/>
</dbReference>
<feature type="binding site" evidence="9">
    <location>
        <position position="321"/>
    </location>
    <ligand>
        <name>substrate</name>
    </ligand>
</feature>
<evidence type="ECO:0000256" key="9">
    <source>
        <dbReference type="PIRSR" id="PIRSR500134-2"/>
    </source>
</evidence>